<dbReference type="GO" id="GO:0030007">
    <property type="term" value="P:intracellular potassium ion homeostasis"/>
    <property type="evidence" value="ECO:0007669"/>
    <property type="project" value="TreeGrafter"/>
</dbReference>
<dbReference type="InterPro" id="IPR004014">
    <property type="entry name" value="ATPase_P-typ_cation-transptr_N"/>
</dbReference>
<organism evidence="5 6">
    <name type="scientific">Aureobasidium melanogenum</name>
    <name type="common">Aureobasidium pullulans var. melanogenum</name>
    <dbReference type="NCBI Taxonomy" id="46634"/>
    <lineage>
        <taxon>Eukaryota</taxon>
        <taxon>Fungi</taxon>
        <taxon>Dikarya</taxon>
        <taxon>Ascomycota</taxon>
        <taxon>Pezizomycotina</taxon>
        <taxon>Dothideomycetes</taxon>
        <taxon>Dothideomycetidae</taxon>
        <taxon>Dothideales</taxon>
        <taxon>Saccotheciaceae</taxon>
        <taxon>Aureobasidium</taxon>
    </lineage>
</organism>
<dbReference type="Proteomes" id="UP000729357">
    <property type="component" value="Unassembled WGS sequence"/>
</dbReference>
<comment type="caution">
    <text evidence="5">The sequence shown here is derived from an EMBL/GenBank/DDBJ whole genome shotgun (WGS) entry which is preliminary data.</text>
</comment>
<feature type="transmembrane region" description="Helical" evidence="3">
    <location>
        <begin position="149"/>
        <end position="171"/>
    </location>
</feature>
<dbReference type="InterPro" id="IPR059000">
    <property type="entry name" value="ATPase_P-type_domA"/>
</dbReference>
<dbReference type="AlphaFoldDB" id="A0A9P8FQD8"/>
<name>A0A9P8FQD8_AURME</name>
<dbReference type="GO" id="GO:0005886">
    <property type="term" value="C:plasma membrane"/>
    <property type="evidence" value="ECO:0007669"/>
    <property type="project" value="UniProtKB-SubCell"/>
</dbReference>
<keyword evidence="3" id="KW-1133">Transmembrane helix</keyword>
<reference evidence="5" key="1">
    <citation type="journal article" date="2021" name="J Fungi (Basel)">
        <title>Virulence traits and population genomics of the black yeast Aureobasidium melanogenum.</title>
        <authorList>
            <person name="Cernosa A."/>
            <person name="Sun X."/>
            <person name="Gostincar C."/>
            <person name="Fang C."/>
            <person name="Gunde-Cimerman N."/>
            <person name="Song Z."/>
        </authorList>
    </citation>
    <scope>NUCLEOTIDE SEQUENCE</scope>
    <source>
        <strain evidence="5">EXF-9298</strain>
    </source>
</reference>
<accession>A0A9P8FQD8</accession>
<dbReference type="GO" id="GO:0036376">
    <property type="term" value="P:sodium ion export across plasma membrane"/>
    <property type="evidence" value="ECO:0007669"/>
    <property type="project" value="TreeGrafter"/>
</dbReference>
<reference evidence="5" key="2">
    <citation type="submission" date="2021-08" db="EMBL/GenBank/DDBJ databases">
        <authorList>
            <person name="Gostincar C."/>
            <person name="Sun X."/>
            <person name="Song Z."/>
            <person name="Gunde-Cimerman N."/>
        </authorList>
    </citation>
    <scope>NUCLEOTIDE SEQUENCE</scope>
    <source>
        <strain evidence="5">EXF-9298</strain>
    </source>
</reference>
<evidence type="ECO:0000256" key="2">
    <source>
        <dbReference type="ARBA" id="ARBA00022475"/>
    </source>
</evidence>
<evidence type="ECO:0000313" key="6">
    <source>
        <dbReference type="Proteomes" id="UP000729357"/>
    </source>
</evidence>
<dbReference type="PANTHER" id="PTHR43294:SF21">
    <property type="entry name" value="CATION TRANSPORTING ATPASE"/>
    <property type="match status" value="1"/>
</dbReference>
<dbReference type="Gene3D" id="2.70.150.10">
    <property type="entry name" value="Calcium-transporting ATPase, cytoplasmic transduction domain A"/>
    <property type="match status" value="1"/>
</dbReference>
<dbReference type="SUPFAM" id="SSF81653">
    <property type="entry name" value="Calcium ATPase, transduction domain A"/>
    <property type="match status" value="1"/>
</dbReference>
<keyword evidence="6" id="KW-1185">Reference proteome</keyword>
<keyword evidence="3" id="KW-0812">Transmembrane</keyword>
<keyword evidence="2" id="KW-1003">Cell membrane</keyword>
<dbReference type="InterPro" id="IPR050510">
    <property type="entry name" value="Cation_transp_ATPase_P-type"/>
</dbReference>
<gene>
    <name evidence="5" type="ORF">KCU98_g8309</name>
</gene>
<protein>
    <submittedName>
        <fullName evidence="5">Cation-transporting ATPase pacL</fullName>
    </submittedName>
</protein>
<keyword evidence="3" id="KW-0472">Membrane</keyword>
<dbReference type="GO" id="GO:0005391">
    <property type="term" value="F:P-type sodium:potassium-exchanging transporter activity"/>
    <property type="evidence" value="ECO:0007669"/>
    <property type="project" value="TreeGrafter"/>
</dbReference>
<dbReference type="SUPFAM" id="SSF81665">
    <property type="entry name" value="Calcium ATPase, transmembrane domain M"/>
    <property type="match status" value="1"/>
</dbReference>
<proteinExistence type="predicted"/>
<comment type="subcellular location">
    <subcellularLocation>
        <location evidence="1">Cell membrane</location>
        <topology evidence="1">Multi-pass membrane protein</topology>
    </subcellularLocation>
</comment>
<dbReference type="PANTHER" id="PTHR43294">
    <property type="entry name" value="SODIUM/POTASSIUM-TRANSPORTING ATPASE SUBUNIT ALPHA"/>
    <property type="match status" value="1"/>
</dbReference>
<evidence type="ECO:0000259" key="4">
    <source>
        <dbReference type="SMART" id="SM00831"/>
    </source>
</evidence>
<feature type="domain" description="Cation-transporting P-type ATPase N-terminal" evidence="4">
    <location>
        <begin position="99"/>
        <end position="172"/>
    </location>
</feature>
<evidence type="ECO:0000256" key="3">
    <source>
        <dbReference type="SAM" id="Phobius"/>
    </source>
</evidence>
<evidence type="ECO:0000256" key="1">
    <source>
        <dbReference type="ARBA" id="ARBA00004651"/>
    </source>
</evidence>
<feature type="transmembrane region" description="Helical" evidence="3">
    <location>
        <begin position="342"/>
        <end position="359"/>
    </location>
</feature>
<feature type="non-terminal residue" evidence="5">
    <location>
        <position position="1"/>
    </location>
</feature>
<sequence length="360" mass="39219">MSSNDREVEMSEQKVPRITYADDVDVEARPRTGARVLRRRSTDSMSIRSMSRQRSVDPSLVLPPAFRTMSFDVEQSKARNDAPVKGAPKGAQNDFGTCDLHTIPIEEVFQRFSSSPTSGLGMDQAMVLLRDVGLNKLTAPPSNWFMKTVTYLFGGFGSILFVAAIMVFVAWKPLGDPPALANLALAIVLVLVWLIQAAFSFWQDFSSGRVMASINTMLPDQAMVLREGNWSSVEGTKLVPGDVIKISMGNKVPADVRFFDVSSDARLDRSILTGEVKPLVATVKSTDTNFLETANIGLAGTNCTTGTLYGVIINTGDNTVFGKTARLTSHAKQGLTPLQKEIYIFVGIITALMVSMIILV</sequence>
<dbReference type="GO" id="GO:0006883">
    <property type="term" value="P:intracellular sodium ion homeostasis"/>
    <property type="evidence" value="ECO:0007669"/>
    <property type="project" value="TreeGrafter"/>
</dbReference>
<dbReference type="EMBL" id="JAHFXS010001022">
    <property type="protein sequence ID" value="KAG9980185.1"/>
    <property type="molecule type" value="Genomic_DNA"/>
</dbReference>
<dbReference type="GO" id="GO:1902600">
    <property type="term" value="P:proton transmembrane transport"/>
    <property type="evidence" value="ECO:0007669"/>
    <property type="project" value="TreeGrafter"/>
</dbReference>
<dbReference type="SMART" id="SM00831">
    <property type="entry name" value="Cation_ATPase_N"/>
    <property type="match status" value="1"/>
</dbReference>
<dbReference type="GO" id="GO:1990573">
    <property type="term" value="P:potassium ion import across plasma membrane"/>
    <property type="evidence" value="ECO:0007669"/>
    <property type="project" value="TreeGrafter"/>
</dbReference>
<dbReference type="Pfam" id="PF00122">
    <property type="entry name" value="E1-E2_ATPase"/>
    <property type="match status" value="1"/>
</dbReference>
<feature type="transmembrane region" description="Helical" evidence="3">
    <location>
        <begin position="183"/>
        <end position="202"/>
    </location>
</feature>
<dbReference type="InterPro" id="IPR008250">
    <property type="entry name" value="ATPase_P-typ_transduc_dom_A_sf"/>
</dbReference>
<evidence type="ECO:0000313" key="5">
    <source>
        <dbReference type="EMBL" id="KAG9980185.1"/>
    </source>
</evidence>
<dbReference type="InterPro" id="IPR023298">
    <property type="entry name" value="ATPase_P-typ_TM_dom_sf"/>
</dbReference>
<dbReference type="Pfam" id="PF00690">
    <property type="entry name" value="Cation_ATPase_N"/>
    <property type="match status" value="1"/>
</dbReference>